<dbReference type="Pfam" id="PF18758">
    <property type="entry name" value="KDZ"/>
    <property type="match status" value="1"/>
</dbReference>
<dbReference type="AlphaFoldDB" id="A0A9P6HBZ2"/>
<evidence type="ECO:0000313" key="1">
    <source>
        <dbReference type="EMBL" id="KAF9782887.1"/>
    </source>
</evidence>
<dbReference type="Proteomes" id="UP000736335">
    <property type="component" value="Unassembled WGS sequence"/>
</dbReference>
<dbReference type="OrthoDB" id="3143151at2759"/>
<dbReference type="PANTHER" id="PTHR33096:SF1">
    <property type="entry name" value="CXC1-LIKE CYSTEINE CLUSTER ASSOCIATED WITH KDZ TRANSPOSASES DOMAIN-CONTAINING PROTEIN"/>
    <property type="match status" value="1"/>
</dbReference>
<comment type="caution">
    <text evidence="1">The sequence shown here is derived from an EMBL/GenBank/DDBJ whole genome shotgun (WGS) entry which is preliminary data.</text>
</comment>
<dbReference type="EMBL" id="WIUZ02000011">
    <property type="protein sequence ID" value="KAF9782887.1"/>
    <property type="molecule type" value="Genomic_DNA"/>
</dbReference>
<reference evidence="1" key="2">
    <citation type="submission" date="2020-11" db="EMBL/GenBank/DDBJ databases">
        <authorList>
            <consortium name="DOE Joint Genome Institute"/>
            <person name="Kuo A."/>
            <person name="Miyauchi S."/>
            <person name="Kiss E."/>
            <person name="Drula E."/>
            <person name="Kohler A."/>
            <person name="Sanchez-Garcia M."/>
            <person name="Andreopoulos B."/>
            <person name="Barry K.W."/>
            <person name="Bonito G."/>
            <person name="Buee M."/>
            <person name="Carver A."/>
            <person name="Chen C."/>
            <person name="Cichocki N."/>
            <person name="Clum A."/>
            <person name="Culley D."/>
            <person name="Crous P.W."/>
            <person name="Fauchery L."/>
            <person name="Girlanda M."/>
            <person name="Hayes R."/>
            <person name="Keri Z."/>
            <person name="Labutti K."/>
            <person name="Lipzen A."/>
            <person name="Lombard V."/>
            <person name="Magnuson J."/>
            <person name="Maillard F."/>
            <person name="Morin E."/>
            <person name="Murat C."/>
            <person name="Nolan M."/>
            <person name="Ohm R."/>
            <person name="Pangilinan J."/>
            <person name="Pereira M."/>
            <person name="Perotto S."/>
            <person name="Peter M."/>
            <person name="Riley R."/>
            <person name="Sitrit Y."/>
            <person name="Stielow B."/>
            <person name="Szollosi G."/>
            <person name="Zifcakova L."/>
            <person name="Stursova M."/>
            <person name="Spatafora J.W."/>
            <person name="Tedersoo L."/>
            <person name="Vaario L.-M."/>
            <person name="Yamada A."/>
            <person name="Yan M."/>
            <person name="Wang P."/>
            <person name="Xu J."/>
            <person name="Bruns T."/>
            <person name="Baldrian P."/>
            <person name="Vilgalys R."/>
            <person name="Henrissat B."/>
            <person name="Grigoriev I.V."/>
            <person name="Hibbett D."/>
            <person name="Nagy L.G."/>
            <person name="Martin F.M."/>
        </authorList>
    </citation>
    <scope>NUCLEOTIDE SEQUENCE</scope>
    <source>
        <strain evidence="1">UH-Tt-Lm1</strain>
    </source>
</reference>
<reference evidence="1" key="1">
    <citation type="journal article" date="2020" name="Nat. Commun.">
        <title>Large-scale genome sequencing of mycorrhizal fungi provides insights into the early evolution of symbiotic traits.</title>
        <authorList>
            <person name="Miyauchi S."/>
            <person name="Kiss E."/>
            <person name="Kuo A."/>
            <person name="Drula E."/>
            <person name="Kohler A."/>
            <person name="Sanchez-Garcia M."/>
            <person name="Morin E."/>
            <person name="Andreopoulos B."/>
            <person name="Barry K.W."/>
            <person name="Bonito G."/>
            <person name="Buee M."/>
            <person name="Carver A."/>
            <person name="Chen C."/>
            <person name="Cichocki N."/>
            <person name="Clum A."/>
            <person name="Culley D."/>
            <person name="Crous P.W."/>
            <person name="Fauchery L."/>
            <person name="Girlanda M."/>
            <person name="Hayes R.D."/>
            <person name="Keri Z."/>
            <person name="LaButti K."/>
            <person name="Lipzen A."/>
            <person name="Lombard V."/>
            <person name="Magnuson J."/>
            <person name="Maillard F."/>
            <person name="Murat C."/>
            <person name="Nolan M."/>
            <person name="Ohm R.A."/>
            <person name="Pangilinan J."/>
            <person name="Pereira M.F."/>
            <person name="Perotto S."/>
            <person name="Peter M."/>
            <person name="Pfister S."/>
            <person name="Riley R."/>
            <person name="Sitrit Y."/>
            <person name="Stielow J.B."/>
            <person name="Szollosi G."/>
            <person name="Zifcakova L."/>
            <person name="Stursova M."/>
            <person name="Spatafora J.W."/>
            <person name="Tedersoo L."/>
            <person name="Vaario L.M."/>
            <person name="Yamada A."/>
            <person name="Yan M."/>
            <person name="Wang P."/>
            <person name="Xu J."/>
            <person name="Bruns T."/>
            <person name="Baldrian P."/>
            <person name="Vilgalys R."/>
            <person name="Dunand C."/>
            <person name="Henrissat B."/>
            <person name="Grigoriev I.V."/>
            <person name="Hibbett D."/>
            <person name="Nagy L.G."/>
            <person name="Martin F.M."/>
        </authorList>
    </citation>
    <scope>NUCLEOTIDE SEQUENCE</scope>
    <source>
        <strain evidence="1">UH-Tt-Lm1</strain>
    </source>
</reference>
<dbReference type="InterPro" id="IPR040521">
    <property type="entry name" value="KDZ"/>
</dbReference>
<dbReference type="PANTHER" id="PTHR33096">
    <property type="entry name" value="CXC2 DOMAIN-CONTAINING PROTEIN"/>
    <property type="match status" value="1"/>
</dbReference>
<name>A0A9P6HBZ2_9AGAM</name>
<accession>A0A9P6HBZ2</accession>
<organism evidence="1 2">
    <name type="scientific">Thelephora terrestris</name>
    <dbReference type="NCBI Taxonomy" id="56493"/>
    <lineage>
        <taxon>Eukaryota</taxon>
        <taxon>Fungi</taxon>
        <taxon>Dikarya</taxon>
        <taxon>Basidiomycota</taxon>
        <taxon>Agaricomycotina</taxon>
        <taxon>Agaricomycetes</taxon>
        <taxon>Thelephorales</taxon>
        <taxon>Thelephoraceae</taxon>
        <taxon>Thelephora</taxon>
    </lineage>
</organism>
<proteinExistence type="predicted"/>
<sequence>MQSQCICWVSVPLPPVYAIASTLKDDIDAGVKDVVVTYDIGCQWGKNFSRRCMDTTSLPPLDIKSLDSFRVAVPKFHITGHGASCQAKFNLAYMDGVGLTHGEGVETIWSHSTSLAVWSRENGPAARHMILDDHWNGWNWRKVVGLCSQLKTMLKRALQGSEDQRKEADSMTATWAKFVPEWRKMLTAYKNDQSEPNPFEEPNPHNALEKLRVQLLNEESEQIRTYAAFPHETSPSEFLRLALDTEAAQTKLKVCGKNVNNEDSENSYLAQRRALSKNITKLRAPQRLYMPGSEPLIDAINPILLADRPEDVQLWLPSALPSTSRDSQCIDGLPKLEYRLRYAQALKALHEVRQSRRMIRVLSAKRQSHIANTQRTKSRGLNDKVQMKLKQAASTYRISRKAIEALAPNEEFGPWKKTILELRPADVRGPGREESETSESRFVQSWIWTAAPQHSASVDDPDLQATLRVEWCKLQERAKRYQEEMELVVEEMRRTWVTFEQNSLEWISRATSLPVGDSAIDATVGAGIKAYAHKRADIQRRMASIFVDDWYHLLETLPFEVQWLKQFPRPPENKRHRLVSNVQLYHSGLHTPELDPSEDEITCDVVESNPHSPTVASFEDDIFD</sequence>
<protein>
    <submittedName>
        <fullName evidence="1">Uncharacterized protein</fullName>
    </submittedName>
</protein>
<evidence type="ECO:0000313" key="2">
    <source>
        <dbReference type="Proteomes" id="UP000736335"/>
    </source>
</evidence>
<gene>
    <name evidence="1" type="ORF">BJ322DRAFT_1110770</name>
</gene>
<keyword evidence="2" id="KW-1185">Reference proteome</keyword>